<dbReference type="EMBL" id="JPVP01000056">
    <property type="protein sequence ID" value="KGR84331.1"/>
    <property type="molecule type" value="Genomic_DNA"/>
</dbReference>
<dbReference type="STRING" id="1220589.CD32_12100"/>
<evidence type="ECO:0000256" key="5">
    <source>
        <dbReference type="SAM" id="Phobius"/>
    </source>
</evidence>
<evidence type="ECO:0000313" key="6">
    <source>
        <dbReference type="EMBL" id="KGR84331.1"/>
    </source>
</evidence>
<evidence type="ECO:0000256" key="3">
    <source>
        <dbReference type="ARBA" id="ARBA00022989"/>
    </source>
</evidence>
<evidence type="ECO:0000256" key="1">
    <source>
        <dbReference type="ARBA" id="ARBA00004141"/>
    </source>
</evidence>
<dbReference type="Pfam" id="PF13564">
    <property type="entry name" value="DoxX_2"/>
    <property type="match status" value="1"/>
</dbReference>
<feature type="transmembrane region" description="Helical" evidence="5">
    <location>
        <begin position="41"/>
        <end position="61"/>
    </location>
</feature>
<dbReference type="RefSeq" id="WP_036154924.1">
    <property type="nucleotide sequence ID" value="NZ_AVCX01000005.1"/>
</dbReference>
<feature type="transmembrane region" description="Helical" evidence="5">
    <location>
        <begin position="6"/>
        <end position="21"/>
    </location>
</feature>
<comment type="caution">
    <text evidence="6">The sequence shown here is derived from an EMBL/GenBank/DDBJ whole genome shotgun (WGS) entry which is preliminary data.</text>
</comment>
<keyword evidence="7" id="KW-1185">Reference proteome</keyword>
<name>A0A0A3IHU9_9BACI</name>
<gene>
    <name evidence="6" type="ORF">CD32_12100</name>
</gene>
<evidence type="ECO:0000256" key="2">
    <source>
        <dbReference type="ARBA" id="ARBA00022692"/>
    </source>
</evidence>
<accession>A0A0A3IHU9</accession>
<sequence>MEQVTLVIQILVSAVFVYVGFGKISGNRAFRRAFIKWRLPYWLLVLTGFLEMIAGLLLLMGLLIQGLALYGLLLLFCICIGAIFTHVRVKDDMQEMLPIIVLFVFVLFLFLFSL</sequence>
<dbReference type="AlphaFoldDB" id="A0A0A3IHU9"/>
<dbReference type="OrthoDB" id="2454358at2"/>
<evidence type="ECO:0000313" key="7">
    <source>
        <dbReference type="Proteomes" id="UP000030437"/>
    </source>
</evidence>
<dbReference type="eggNOG" id="ENOG50338SR">
    <property type="taxonomic scope" value="Bacteria"/>
</dbReference>
<keyword evidence="2 5" id="KW-0812">Transmembrane</keyword>
<feature type="transmembrane region" description="Helical" evidence="5">
    <location>
        <begin position="67"/>
        <end position="84"/>
    </location>
</feature>
<organism evidence="6 7">
    <name type="scientific">Lysinibacillus odysseyi 34hs-1 = NBRC 100172</name>
    <dbReference type="NCBI Taxonomy" id="1220589"/>
    <lineage>
        <taxon>Bacteria</taxon>
        <taxon>Bacillati</taxon>
        <taxon>Bacillota</taxon>
        <taxon>Bacilli</taxon>
        <taxon>Bacillales</taxon>
        <taxon>Bacillaceae</taxon>
        <taxon>Lysinibacillus</taxon>
    </lineage>
</organism>
<proteinExistence type="predicted"/>
<evidence type="ECO:0008006" key="8">
    <source>
        <dbReference type="Google" id="ProtNLM"/>
    </source>
</evidence>
<dbReference type="InterPro" id="IPR032808">
    <property type="entry name" value="DoxX"/>
</dbReference>
<reference evidence="6 7" key="1">
    <citation type="submission" date="2014-02" db="EMBL/GenBank/DDBJ databases">
        <title>Draft genome sequence of Lysinibacillus odysseyi NBRC 100172.</title>
        <authorList>
            <person name="Zhang F."/>
            <person name="Wang G."/>
            <person name="Zhang L."/>
        </authorList>
    </citation>
    <scope>NUCLEOTIDE SEQUENCE [LARGE SCALE GENOMIC DNA]</scope>
    <source>
        <strain evidence="6 7">NBRC 100172</strain>
    </source>
</reference>
<protein>
    <recommendedName>
        <fullName evidence="8">DoxX family protein</fullName>
    </recommendedName>
</protein>
<keyword evidence="4 5" id="KW-0472">Membrane</keyword>
<comment type="subcellular location">
    <subcellularLocation>
        <location evidence="1">Membrane</location>
        <topology evidence="1">Multi-pass membrane protein</topology>
    </subcellularLocation>
</comment>
<feature type="transmembrane region" description="Helical" evidence="5">
    <location>
        <begin position="96"/>
        <end position="113"/>
    </location>
</feature>
<dbReference type="Proteomes" id="UP000030437">
    <property type="component" value="Unassembled WGS sequence"/>
</dbReference>
<evidence type="ECO:0000256" key="4">
    <source>
        <dbReference type="ARBA" id="ARBA00023136"/>
    </source>
</evidence>
<keyword evidence="3 5" id="KW-1133">Transmembrane helix</keyword>
<dbReference type="GO" id="GO:0016020">
    <property type="term" value="C:membrane"/>
    <property type="evidence" value="ECO:0007669"/>
    <property type="project" value="UniProtKB-SubCell"/>
</dbReference>